<feature type="region of interest" description="Disordered" evidence="11">
    <location>
        <begin position="192"/>
        <end position="212"/>
    </location>
</feature>
<gene>
    <name evidence="14" type="primary">gspH</name>
    <name evidence="14" type="ORF">C6P64_01785</name>
</gene>
<dbReference type="AlphaFoldDB" id="A0A2S9K8U8"/>
<reference evidence="14 15" key="1">
    <citation type="submission" date="2018-03" db="EMBL/GenBank/DDBJ databases">
        <title>Comparative genomics illustrates the genes involved in a hyperalkaliphilic mechanisms of Serpentinomonas isolated from highly-alkaline calcium-rich serpentinized springs.</title>
        <authorList>
            <person name="Suzuki S."/>
            <person name="Ishii S."/>
            <person name="Walworth N."/>
            <person name="Bird L."/>
            <person name="Kuenen J.G."/>
            <person name="Nealson K.H."/>
        </authorList>
    </citation>
    <scope>NUCLEOTIDE SEQUENCE [LARGE SCALE GENOMIC DNA]</scope>
    <source>
        <strain evidence="14 15">P1</strain>
    </source>
</reference>
<evidence type="ECO:0000313" key="14">
    <source>
        <dbReference type="EMBL" id="PRD66886.1"/>
    </source>
</evidence>
<dbReference type="Proteomes" id="UP000238589">
    <property type="component" value="Unassembled WGS sequence"/>
</dbReference>
<dbReference type="NCBIfam" id="TIGR02532">
    <property type="entry name" value="IV_pilin_GFxxxE"/>
    <property type="match status" value="1"/>
</dbReference>
<dbReference type="EMBL" id="PVLQ01000008">
    <property type="protein sequence ID" value="PRD66886.1"/>
    <property type="molecule type" value="Genomic_DNA"/>
</dbReference>
<evidence type="ECO:0000256" key="7">
    <source>
        <dbReference type="ARBA" id="ARBA00022989"/>
    </source>
</evidence>
<keyword evidence="6 12" id="KW-0812">Transmembrane</keyword>
<comment type="similarity">
    <text evidence="9">Belongs to the GSP H family.</text>
</comment>
<dbReference type="RefSeq" id="WP_105746869.1">
    <property type="nucleotide sequence ID" value="NZ_PVLQ01000008.1"/>
</dbReference>
<proteinExistence type="inferred from homology"/>
<accession>A0A2S9K8U8</accession>
<evidence type="ECO:0000256" key="2">
    <source>
        <dbReference type="ARBA" id="ARBA00021549"/>
    </source>
</evidence>
<evidence type="ECO:0000256" key="1">
    <source>
        <dbReference type="ARBA" id="ARBA00004377"/>
    </source>
</evidence>
<dbReference type="Pfam" id="PF12019">
    <property type="entry name" value="GspH"/>
    <property type="match status" value="1"/>
</dbReference>
<keyword evidence="7 12" id="KW-1133">Transmembrane helix</keyword>
<keyword evidence="3" id="KW-1003">Cell membrane</keyword>
<keyword evidence="4" id="KW-0488">Methylation</keyword>
<keyword evidence="8 12" id="KW-0472">Membrane</keyword>
<evidence type="ECO:0000256" key="8">
    <source>
        <dbReference type="ARBA" id="ARBA00023136"/>
    </source>
</evidence>
<dbReference type="InterPro" id="IPR012902">
    <property type="entry name" value="N_methyl_site"/>
</dbReference>
<evidence type="ECO:0000256" key="3">
    <source>
        <dbReference type="ARBA" id="ARBA00022475"/>
    </source>
</evidence>
<dbReference type="Pfam" id="PF07963">
    <property type="entry name" value="N_methyl"/>
    <property type="match status" value="1"/>
</dbReference>
<dbReference type="SUPFAM" id="SSF54523">
    <property type="entry name" value="Pili subunits"/>
    <property type="match status" value="1"/>
</dbReference>
<feature type="transmembrane region" description="Helical" evidence="12">
    <location>
        <begin position="20"/>
        <end position="47"/>
    </location>
</feature>
<dbReference type="InterPro" id="IPR022346">
    <property type="entry name" value="T2SS_GspH"/>
</dbReference>
<sequence>MLHPLTTAPQDGWLARRQASAGGFTLLELMVTVAIVAIIGAFAVPSFQTMIQANRTRTVASELMATLNLARSEAARRGQPVSVCRSSNGSSCASSGTGWDSGWIAFVNEDAASEGAAVARDDGELLLQARQDLPARITVRPNSNFTNGITFLRTGLVWGLGTGTFAICANGELNKSQAILVIATRSVLATDSDNNGIPEKGDGSNLQNCESP</sequence>
<dbReference type="GO" id="GO:0005886">
    <property type="term" value="C:plasma membrane"/>
    <property type="evidence" value="ECO:0007669"/>
    <property type="project" value="UniProtKB-SubCell"/>
</dbReference>
<dbReference type="GO" id="GO:0015628">
    <property type="term" value="P:protein secretion by the type II secretion system"/>
    <property type="evidence" value="ECO:0007669"/>
    <property type="project" value="InterPro"/>
</dbReference>
<comment type="subcellular location">
    <subcellularLocation>
        <location evidence="1">Cell inner membrane</location>
        <topology evidence="1">Single-pass membrane protein</topology>
    </subcellularLocation>
</comment>
<keyword evidence="15" id="KW-1185">Reference proteome</keyword>
<evidence type="ECO:0000256" key="9">
    <source>
        <dbReference type="ARBA" id="ARBA00025772"/>
    </source>
</evidence>
<evidence type="ECO:0000256" key="5">
    <source>
        <dbReference type="ARBA" id="ARBA00022519"/>
    </source>
</evidence>
<name>A0A2S9K8U8_9BURK</name>
<feature type="domain" description="General secretion pathway GspH" evidence="13">
    <location>
        <begin position="60"/>
        <end position="176"/>
    </location>
</feature>
<evidence type="ECO:0000256" key="10">
    <source>
        <dbReference type="ARBA" id="ARBA00030775"/>
    </source>
</evidence>
<keyword evidence="5" id="KW-0997">Cell inner membrane</keyword>
<evidence type="ECO:0000256" key="11">
    <source>
        <dbReference type="SAM" id="MobiDB-lite"/>
    </source>
</evidence>
<dbReference type="OrthoDB" id="8853134at2"/>
<evidence type="ECO:0000313" key="15">
    <source>
        <dbReference type="Proteomes" id="UP000238589"/>
    </source>
</evidence>
<comment type="caution">
    <text evidence="14">The sequence shown here is derived from an EMBL/GenBank/DDBJ whole genome shotgun (WGS) entry which is preliminary data.</text>
</comment>
<evidence type="ECO:0000256" key="6">
    <source>
        <dbReference type="ARBA" id="ARBA00022692"/>
    </source>
</evidence>
<dbReference type="Gene3D" id="3.55.40.10">
    <property type="entry name" value="minor pseudopilin epsh domain"/>
    <property type="match status" value="1"/>
</dbReference>
<dbReference type="PROSITE" id="PS00409">
    <property type="entry name" value="PROKAR_NTER_METHYL"/>
    <property type="match status" value="1"/>
</dbReference>
<evidence type="ECO:0000256" key="4">
    <source>
        <dbReference type="ARBA" id="ARBA00022481"/>
    </source>
</evidence>
<evidence type="ECO:0000256" key="12">
    <source>
        <dbReference type="SAM" id="Phobius"/>
    </source>
</evidence>
<protein>
    <recommendedName>
        <fullName evidence="2">Type II secretion system protein H</fullName>
    </recommendedName>
    <alternativeName>
        <fullName evidence="10">General secretion pathway protein H</fullName>
    </alternativeName>
</protein>
<evidence type="ECO:0000259" key="13">
    <source>
        <dbReference type="Pfam" id="PF12019"/>
    </source>
</evidence>
<organism evidence="14 15">
    <name type="scientific">Malikia granosa</name>
    <dbReference type="NCBI Taxonomy" id="263067"/>
    <lineage>
        <taxon>Bacteria</taxon>
        <taxon>Pseudomonadati</taxon>
        <taxon>Pseudomonadota</taxon>
        <taxon>Betaproteobacteria</taxon>
        <taxon>Burkholderiales</taxon>
        <taxon>Comamonadaceae</taxon>
        <taxon>Malikia</taxon>
    </lineage>
</organism>
<dbReference type="InterPro" id="IPR045584">
    <property type="entry name" value="Pilin-like"/>
</dbReference>
<dbReference type="GO" id="GO:0015627">
    <property type="term" value="C:type II protein secretion system complex"/>
    <property type="evidence" value="ECO:0007669"/>
    <property type="project" value="InterPro"/>
</dbReference>